<reference evidence="1 2" key="1">
    <citation type="journal article" date="2023" name="Sci. Data">
        <title>Genome assembly of the Korean intertidal mud-creeper Batillaria attramentaria.</title>
        <authorList>
            <person name="Patra A.K."/>
            <person name="Ho P.T."/>
            <person name="Jun S."/>
            <person name="Lee S.J."/>
            <person name="Kim Y."/>
            <person name="Won Y.J."/>
        </authorList>
    </citation>
    <scope>NUCLEOTIDE SEQUENCE [LARGE SCALE GENOMIC DNA]</scope>
    <source>
        <strain evidence="1">Wonlab-2016</strain>
    </source>
</reference>
<evidence type="ECO:0000313" key="2">
    <source>
        <dbReference type="Proteomes" id="UP001519460"/>
    </source>
</evidence>
<proteinExistence type="predicted"/>
<comment type="caution">
    <text evidence="1">The sequence shown here is derived from an EMBL/GenBank/DDBJ whole genome shotgun (WGS) entry which is preliminary data.</text>
</comment>
<name>A0ABD0J312_9CAEN</name>
<accession>A0ABD0J312</accession>
<dbReference type="AlphaFoldDB" id="A0ABD0J312"/>
<dbReference type="EMBL" id="JACVVK020000723">
    <property type="protein sequence ID" value="KAK7451840.1"/>
    <property type="molecule type" value="Genomic_DNA"/>
</dbReference>
<dbReference type="Proteomes" id="UP001519460">
    <property type="component" value="Unassembled WGS sequence"/>
</dbReference>
<protein>
    <submittedName>
        <fullName evidence="1">Uncharacterized protein</fullName>
    </submittedName>
</protein>
<gene>
    <name evidence="1" type="ORF">BaRGS_00039790</name>
</gene>
<organism evidence="1 2">
    <name type="scientific">Batillaria attramentaria</name>
    <dbReference type="NCBI Taxonomy" id="370345"/>
    <lineage>
        <taxon>Eukaryota</taxon>
        <taxon>Metazoa</taxon>
        <taxon>Spiralia</taxon>
        <taxon>Lophotrochozoa</taxon>
        <taxon>Mollusca</taxon>
        <taxon>Gastropoda</taxon>
        <taxon>Caenogastropoda</taxon>
        <taxon>Sorbeoconcha</taxon>
        <taxon>Cerithioidea</taxon>
        <taxon>Batillariidae</taxon>
        <taxon>Batillaria</taxon>
    </lineage>
</organism>
<sequence>MRGHQNFLPGAMHEQSAKRRIGCKRLSAASVVLLTTVETYQAVPIARAPAETAFQAGERASSYMLHFLQSVYSI</sequence>
<keyword evidence="2" id="KW-1185">Reference proteome</keyword>
<evidence type="ECO:0000313" key="1">
    <source>
        <dbReference type="EMBL" id="KAK7451840.1"/>
    </source>
</evidence>